<proteinExistence type="predicted"/>
<evidence type="ECO:0000313" key="2">
    <source>
        <dbReference type="EMBL" id="MDZ7543898.1"/>
    </source>
</evidence>
<dbReference type="InterPro" id="IPR036397">
    <property type="entry name" value="RNaseH_sf"/>
</dbReference>
<organism evidence="2 3">
    <name type="scientific">Clostridium perfringens</name>
    <dbReference type="NCBI Taxonomy" id="1502"/>
    <lineage>
        <taxon>Bacteria</taxon>
        <taxon>Bacillati</taxon>
        <taxon>Bacillota</taxon>
        <taxon>Clostridia</taxon>
        <taxon>Eubacteriales</taxon>
        <taxon>Clostridiaceae</taxon>
        <taxon>Clostridium</taxon>
    </lineage>
</organism>
<accession>A0AAW9KPL1</accession>
<name>A0AAW9KPL1_CLOPF</name>
<evidence type="ECO:0000313" key="3">
    <source>
        <dbReference type="Proteomes" id="UP001288944"/>
    </source>
</evidence>
<dbReference type="SUPFAM" id="SSF53098">
    <property type="entry name" value="Ribonuclease H-like"/>
    <property type="match status" value="1"/>
</dbReference>
<dbReference type="EMBL" id="WNUR01001770">
    <property type="protein sequence ID" value="MDZ7543898.1"/>
    <property type="molecule type" value="Genomic_DNA"/>
</dbReference>
<dbReference type="GO" id="GO:0015074">
    <property type="term" value="P:DNA integration"/>
    <property type="evidence" value="ECO:0007669"/>
    <property type="project" value="InterPro"/>
</dbReference>
<sequence>MHERIPPRTPNMNAYIESFHSLLERDLFKRRNFMTFEEAYEALDRYMDFYNNRKMHGSLKLMPPAIFSEWIKTIEDSSMFHKAM</sequence>
<reference evidence="2" key="1">
    <citation type="submission" date="2019-11" db="EMBL/GenBank/DDBJ databases">
        <title>Characterization of Clostridium perfringens isolates from swine manure treated agricultural soils.</title>
        <authorList>
            <person name="Wushke S.T."/>
        </authorList>
    </citation>
    <scope>NUCLEOTIDE SEQUENCE</scope>
    <source>
        <strain evidence="2">X62</strain>
    </source>
</reference>
<dbReference type="InterPro" id="IPR012337">
    <property type="entry name" value="RNaseH-like_sf"/>
</dbReference>
<dbReference type="InterPro" id="IPR001584">
    <property type="entry name" value="Integrase_cat-core"/>
</dbReference>
<comment type="caution">
    <text evidence="2">The sequence shown here is derived from an EMBL/GenBank/DDBJ whole genome shotgun (WGS) entry which is preliminary data.</text>
</comment>
<evidence type="ECO:0000259" key="1">
    <source>
        <dbReference type="PROSITE" id="PS50994"/>
    </source>
</evidence>
<dbReference type="AlphaFoldDB" id="A0AAW9KPL1"/>
<dbReference type="Proteomes" id="UP001288944">
    <property type="component" value="Unassembled WGS sequence"/>
</dbReference>
<protein>
    <submittedName>
        <fullName evidence="2">Transposase</fullName>
    </submittedName>
</protein>
<dbReference type="GO" id="GO:0003676">
    <property type="term" value="F:nucleic acid binding"/>
    <property type="evidence" value="ECO:0007669"/>
    <property type="project" value="InterPro"/>
</dbReference>
<dbReference type="PROSITE" id="PS50994">
    <property type="entry name" value="INTEGRASE"/>
    <property type="match status" value="1"/>
</dbReference>
<feature type="domain" description="Integrase catalytic" evidence="1">
    <location>
        <begin position="1"/>
        <end position="71"/>
    </location>
</feature>
<dbReference type="Gene3D" id="3.30.420.10">
    <property type="entry name" value="Ribonuclease H-like superfamily/Ribonuclease H"/>
    <property type="match status" value="1"/>
</dbReference>
<gene>
    <name evidence="2" type="ORF">GNF83_22585</name>
</gene>
<dbReference type="Pfam" id="PF13683">
    <property type="entry name" value="rve_3"/>
    <property type="match status" value="1"/>
</dbReference>